<gene>
    <name evidence="2" type="primary">BSX</name>
</gene>
<name>A0A8V1A623_CHICK</name>
<dbReference type="AlphaFoldDB" id="A0A8V1A623"/>
<dbReference type="RefSeq" id="XP_046759681.1">
    <property type="nucleotide sequence ID" value="XM_046903725.1"/>
</dbReference>
<reference evidence="2" key="1">
    <citation type="submission" date="2020-11" db="EMBL/GenBank/DDBJ databases">
        <title>Gallus gallus (Chicken) genome, bGalGal1, GRCg7b, maternal haplotype autosomes + Z &amp; W.</title>
        <authorList>
            <person name="Warren W."/>
            <person name="Formenti G."/>
            <person name="Fedrigo O."/>
            <person name="Haase B."/>
            <person name="Mountcastle J."/>
            <person name="Balacco J."/>
            <person name="Tracey A."/>
            <person name="Schneider V."/>
            <person name="Okimoto R."/>
            <person name="Cheng H."/>
            <person name="Hawken R."/>
            <person name="Howe K."/>
            <person name="Jarvis E.D."/>
        </authorList>
    </citation>
    <scope>NUCLEOTIDE SEQUENCE [LARGE SCALE GENOMIC DNA]</scope>
    <source>
        <strain evidence="2">Broiler</strain>
    </source>
</reference>
<dbReference type="OrthoDB" id="6159439at2759"/>
<evidence type="ECO:0000313" key="2">
    <source>
        <dbReference type="Ensembl" id="ENSGALP00010038654.1"/>
    </source>
</evidence>
<keyword evidence="3" id="KW-1185">Reference proteome</keyword>
<evidence type="ECO:0000256" key="1">
    <source>
        <dbReference type="SAM" id="MobiDB-lite"/>
    </source>
</evidence>
<reference evidence="2" key="3">
    <citation type="submission" date="2025-09" db="UniProtKB">
        <authorList>
            <consortium name="Ensembl"/>
        </authorList>
    </citation>
    <scope>IDENTIFICATION</scope>
    <source>
        <strain evidence="2">broiler</strain>
    </source>
</reference>
<dbReference type="Proteomes" id="UP000000539">
    <property type="component" value="Chromosome 24"/>
</dbReference>
<dbReference type="GeneTree" id="ENSGT00940000161473"/>
<dbReference type="GO" id="GO:0042755">
    <property type="term" value="P:eating behavior"/>
    <property type="evidence" value="ECO:0007669"/>
    <property type="project" value="Ensembl"/>
</dbReference>
<organism evidence="2 3">
    <name type="scientific">Gallus gallus</name>
    <name type="common">Chicken</name>
    <dbReference type="NCBI Taxonomy" id="9031"/>
    <lineage>
        <taxon>Eukaryota</taxon>
        <taxon>Metazoa</taxon>
        <taxon>Chordata</taxon>
        <taxon>Craniata</taxon>
        <taxon>Vertebrata</taxon>
        <taxon>Euteleostomi</taxon>
        <taxon>Archelosauria</taxon>
        <taxon>Archosauria</taxon>
        <taxon>Dinosauria</taxon>
        <taxon>Saurischia</taxon>
        <taxon>Theropoda</taxon>
        <taxon>Coelurosauria</taxon>
        <taxon>Aves</taxon>
        <taxon>Neognathae</taxon>
        <taxon>Galloanserae</taxon>
        <taxon>Galliformes</taxon>
        <taxon>Phasianidae</taxon>
        <taxon>Phasianinae</taxon>
        <taxon>Gallus</taxon>
    </lineage>
</organism>
<dbReference type="GO" id="GO:0007626">
    <property type="term" value="P:locomotory behavior"/>
    <property type="evidence" value="ECO:0007669"/>
    <property type="project" value="Ensembl"/>
</dbReference>
<proteinExistence type="predicted"/>
<accession>A0A8V1A623</accession>
<sequence length="258" mass="29106">MNLNFTSPVHPVPAPRPTSFFIEDILLHKPKPLREVPPEHFAGSLASRVPLLDYGYPLMPAPALLAPHPHPALHKPEHHHHHPYFLTTSGKCGALRGSPRVGREMGKGSSAPRRERVYTLGLRVPALPSPRLRQRRSEISTSRDLEPRDPRVSFSPFARLFRFELFLYLDREHYGSGMGPGFSFPPPPAVPGPCRTIPWPGRLSAPVRPPEPFPGPLPPKFLLGRPKFLSLWPLSPCPHFSRLFSRLPRFSWVHFVGF</sequence>
<reference evidence="2" key="2">
    <citation type="submission" date="2025-08" db="UniProtKB">
        <authorList>
            <consortium name="Ensembl"/>
        </authorList>
    </citation>
    <scope>IDENTIFICATION</scope>
    <source>
        <strain evidence="2">broiler</strain>
    </source>
</reference>
<protein>
    <submittedName>
        <fullName evidence="2">Brain specific homeobox</fullName>
    </submittedName>
</protein>
<dbReference type="GO" id="GO:1990837">
    <property type="term" value="F:sequence-specific double-stranded DNA binding"/>
    <property type="evidence" value="ECO:0007669"/>
    <property type="project" value="Ensembl"/>
</dbReference>
<dbReference type="GO" id="GO:0005667">
    <property type="term" value="C:transcription regulator complex"/>
    <property type="evidence" value="ECO:0007669"/>
    <property type="project" value="Ensembl"/>
</dbReference>
<dbReference type="GO" id="GO:0005634">
    <property type="term" value="C:nucleus"/>
    <property type="evidence" value="ECO:0007669"/>
    <property type="project" value="Ensembl"/>
</dbReference>
<feature type="region of interest" description="Disordered" evidence="1">
    <location>
        <begin position="129"/>
        <end position="148"/>
    </location>
</feature>
<evidence type="ECO:0000313" key="3">
    <source>
        <dbReference type="Proteomes" id="UP000000539"/>
    </source>
</evidence>
<dbReference type="Ensembl" id="ENSGALT00010062509.1">
    <property type="protein sequence ID" value="ENSGALP00010038654.1"/>
    <property type="gene ID" value="ENSGALG00010025614.1"/>
</dbReference>
<dbReference type="CTD" id="390259"/>
<dbReference type="GeneID" id="395183"/>
<dbReference type="GO" id="GO:0045944">
    <property type="term" value="P:positive regulation of transcription by RNA polymerase II"/>
    <property type="evidence" value="ECO:0007669"/>
    <property type="project" value="Ensembl"/>
</dbReference>
<feature type="compositionally biased region" description="Basic and acidic residues" evidence="1">
    <location>
        <begin position="135"/>
        <end position="148"/>
    </location>
</feature>